<proteinExistence type="predicted"/>
<feature type="compositionally biased region" description="Acidic residues" evidence="1">
    <location>
        <begin position="98"/>
        <end position="118"/>
    </location>
</feature>
<accession>A0ABQ4CVE5</accession>
<gene>
    <name evidence="2" type="ORF">Asi02nite_47740</name>
</gene>
<dbReference type="Proteomes" id="UP000604117">
    <property type="component" value="Unassembled WGS sequence"/>
</dbReference>
<organism evidence="2 3">
    <name type="scientific">Asanoa siamensis</name>
    <dbReference type="NCBI Taxonomy" id="926357"/>
    <lineage>
        <taxon>Bacteria</taxon>
        <taxon>Bacillati</taxon>
        <taxon>Actinomycetota</taxon>
        <taxon>Actinomycetes</taxon>
        <taxon>Micromonosporales</taxon>
        <taxon>Micromonosporaceae</taxon>
        <taxon>Asanoa</taxon>
    </lineage>
</organism>
<dbReference type="RefSeq" id="WP_203716137.1">
    <property type="nucleotide sequence ID" value="NZ_BONE01000041.1"/>
</dbReference>
<evidence type="ECO:0000313" key="2">
    <source>
        <dbReference type="EMBL" id="GIF75256.1"/>
    </source>
</evidence>
<evidence type="ECO:0000256" key="1">
    <source>
        <dbReference type="SAM" id="MobiDB-lite"/>
    </source>
</evidence>
<feature type="region of interest" description="Disordered" evidence="1">
    <location>
        <begin position="95"/>
        <end position="118"/>
    </location>
</feature>
<dbReference type="EMBL" id="BONE01000041">
    <property type="protein sequence ID" value="GIF75256.1"/>
    <property type="molecule type" value="Genomic_DNA"/>
</dbReference>
<name>A0ABQ4CVE5_9ACTN</name>
<sequence length="118" mass="13608">MRDEQSGTFRQWVEAYTALYTALPGSADVACPHCGQHRLRLVFTGWDRVGFASLWCDACHWGIWLSRARIPEGATVLDPELSETERRAIVPNYRIIPPDEDWDADDEEDDEEEDEERP</sequence>
<protein>
    <submittedName>
        <fullName evidence="2">Uncharacterized protein</fullName>
    </submittedName>
</protein>
<comment type="caution">
    <text evidence="2">The sequence shown here is derived from an EMBL/GenBank/DDBJ whole genome shotgun (WGS) entry which is preliminary data.</text>
</comment>
<evidence type="ECO:0000313" key="3">
    <source>
        <dbReference type="Proteomes" id="UP000604117"/>
    </source>
</evidence>
<keyword evidence="3" id="KW-1185">Reference proteome</keyword>
<reference evidence="2 3" key="1">
    <citation type="submission" date="2021-01" db="EMBL/GenBank/DDBJ databases">
        <title>Whole genome shotgun sequence of Asanoa siamensis NBRC 107932.</title>
        <authorList>
            <person name="Komaki H."/>
            <person name="Tamura T."/>
        </authorList>
    </citation>
    <scope>NUCLEOTIDE SEQUENCE [LARGE SCALE GENOMIC DNA]</scope>
    <source>
        <strain evidence="2 3">NBRC 107932</strain>
    </source>
</reference>